<reference evidence="2" key="1">
    <citation type="submission" date="2016-10" db="EMBL/GenBank/DDBJ databases">
        <authorList>
            <person name="Varghese N."/>
            <person name="Submissions S."/>
        </authorList>
    </citation>
    <scope>NUCLEOTIDE SEQUENCE [LARGE SCALE GENOMIC DNA]</scope>
    <source>
        <strain evidence="2">SUR2</strain>
    </source>
</reference>
<dbReference type="STRING" id="1612149.SAMN05216324_12626"/>
<evidence type="ECO:0000313" key="2">
    <source>
        <dbReference type="Proteomes" id="UP000182034"/>
    </source>
</evidence>
<keyword evidence="2" id="KW-1185">Reference proteome</keyword>
<evidence type="ECO:0008006" key="3">
    <source>
        <dbReference type="Google" id="ProtNLM"/>
    </source>
</evidence>
<proteinExistence type="predicted"/>
<sequence>MKILTTILTVCSVITTNNFVFSQNTNEAKGKEIIEKAIQATGGKELLSSIKTLYSKSSTITDGRNVNYITKEMAPNLGSFEVEYEGRIVYRSWFDGKTGYETVRGEKKVADQEEFKDKLDRKYIMNELAYLDPTIYNVAFVETDNVNKLHKIKATAKDGSVTNLYYDTESFLLKKEIKENPSKGAFSTIICNEYKKFGDLVYCSKTTLQAEDGDKVMTLVDLYYNKNIEKSDFKY</sequence>
<dbReference type="AlphaFoldDB" id="A0A1K2IYC9"/>
<dbReference type="EMBL" id="FPKW01000026">
    <property type="protein sequence ID" value="SFZ96795.1"/>
    <property type="molecule type" value="Genomic_DNA"/>
</dbReference>
<protein>
    <recommendedName>
        <fullName evidence="3">Outer membrane lipoprotein-sorting protein</fullName>
    </recommendedName>
</protein>
<name>A0A1K2IYC9_9FLAO</name>
<dbReference type="RefSeq" id="WP_072412674.1">
    <property type="nucleotide sequence ID" value="NZ_FPKW01000026.1"/>
</dbReference>
<dbReference type="OrthoDB" id="763186at2"/>
<gene>
    <name evidence="1" type="ORF">SAMN05216324_12626</name>
</gene>
<organism evidence="1 2">
    <name type="scientific">Chryseobacterium limigenitum</name>
    <dbReference type="NCBI Taxonomy" id="1612149"/>
    <lineage>
        <taxon>Bacteria</taxon>
        <taxon>Pseudomonadati</taxon>
        <taxon>Bacteroidota</taxon>
        <taxon>Flavobacteriia</taxon>
        <taxon>Flavobacteriales</taxon>
        <taxon>Weeksellaceae</taxon>
        <taxon>Chryseobacterium group</taxon>
        <taxon>Chryseobacterium</taxon>
    </lineage>
</organism>
<evidence type="ECO:0000313" key="1">
    <source>
        <dbReference type="EMBL" id="SFZ96795.1"/>
    </source>
</evidence>
<accession>A0A1K2IYC9</accession>
<dbReference type="Proteomes" id="UP000182034">
    <property type="component" value="Unassembled WGS sequence"/>
</dbReference>